<accession>A0ABW0Z3U3</accession>
<name>A0ABW0Z3U3_9ACTN</name>
<reference evidence="3" key="1">
    <citation type="journal article" date="2019" name="Int. J. Syst. Evol. Microbiol.">
        <title>The Global Catalogue of Microorganisms (GCM) 10K type strain sequencing project: providing services to taxonomists for standard genome sequencing and annotation.</title>
        <authorList>
            <consortium name="The Broad Institute Genomics Platform"/>
            <consortium name="The Broad Institute Genome Sequencing Center for Infectious Disease"/>
            <person name="Wu L."/>
            <person name="Ma J."/>
        </authorList>
    </citation>
    <scope>NUCLEOTIDE SEQUENCE [LARGE SCALE GENOMIC DNA]</scope>
    <source>
        <strain evidence="3">CGMCC 4.7304</strain>
    </source>
</reference>
<dbReference type="RefSeq" id="WP_390319728.1">
    <property type="nucleotide sequence ID" value="NZ_JBHSPB010000018.1"/>
</dbReference>
<sequence>MRALITVLAILAILVPLAGMRLSKSQKQLPKWYFLVLIAVVLALVIAVVFGQLT</sequence>
<evidence type="ECO:0000256" key="1">
    <source>
        <dbReference type="SAM" id="Phobius"/>
    </source>
</evidence>
<keyword evidence="1" id="KW-1133">Transmembrane helix</keyword>
<gene>
    <name evidence="2" type="ORF">ACFP1Z_25265</name>
</gene>
<feature type="transmembrane region" description="Helical" evidence="1">
    <location>
        <begin position="33"/>
        <end position="53"/>
    </location>
</feature>
<evidence type="ECO:0000313" key="3">
    <source>
        <dbReference type="Proteomes" id="UP001596083"/>
    </source>
</evidence>
<keyword evidence="1" id="KW-0812">Transmembrane</keyword>
<keyword evidence="1" id="KW-0472">Membrane</keyword>
<evidence type="ECO:0000313" key="2">
    <source>
        <dbReference type="EMBL" id="MFC5723479.1"/>
    </source>
</evidence>
<comment type="caution">
    <text evidence="2">The sequence shown here is derived from an EMBL/GenBank/DDBJ whole genome shotgun (WGS) entry which is preliminary data.</text>
</comment>
<keyword evidence="3" id="KW-1185">Reference proteome</keyword>
<proteinExistence type="predicted"/>
<organism evidence="2 3">
    <name type="scientific">Streptomyces gamaensis</name>
    <dbReference type="NCBI Taxonomy" id="1763542"/>
    <lineage>
        <taxon>Bacteria</taxon>
        <taxon>Bacillati</taxon>
        <taxon>Actinomycetota</taxon>
        <taxon>Actinomycetes</taxon>
        <taxon>Kitasatosporales</taxon>
        <taxon>Streptomycetaceae</taxon>
        <taxon>Streptomyces</taxon>
    </lineage>
</organism>
<dbReference type="EMBL" id="JBHSPB010000018">
    <property type="protein sequence ID" value="MFC5723479.1"/>
    <property type="molecule type" value="Genomic_DNA"/>
</dbReference>
<dbReference type="Proteomes" id="UP001596083">
    <property type="component" value="Unassembled WGS sequence"/>
</dbReference>
<protein>
    <submittedName>
        <fullName evidence="2">Uncharacterized protein</fullName>
    </submittedName>
</protein>